<protein>
    <submittedName>
        <fullName evidence="3">Transposase</fullName>
    </submittedName>
</protein>
<dbReference type="WBParaSite" id="ECPE_0000051701-mRNA-1">
    <property type="protein sequence ID" value="ECPE_0000051701-mRNA-1"/>
    <property type="gene ID" value="ECPE_0000051701"/>
</dbReference>
<dbReference type="EMBL" id="UZAN01001778">
    <property type="protein sequence ID" value="VDP23630.1"/>
    <property type="molecule type" value="Genomic_DNA"/>
</dbReference>
<keyword evidence="2" id="KW-1185">Reference proteome</keyword>
<evidence type="ECO:0000313" key="1">
    <source>
        <dbReference type="EMBL" id="VDP23630.1"/>
    </source>
</evidence>
<dbReference type="Proteomes" id="UP000272942">
    <property type="component" value="Unassembled WGS sequence"/>
</dbReference>
<reference evidence="3" key="1">
    <citation type="submission" date="2016-06" db="UniProtKB">
        <authorList>
            <consortium name="WormBaseParasite"/>
        </authorList>
    </citation>
    <scope>IDENTIFICATION</scope>
</reference>
<sequence length="72" mass="8005">MYGFSSPAKAFPRLFGPFAEVEAKMETALPYERIPPLTVPEKFVPGEDFDVWESQVRRCLPVSVIVSGRCAG</sequence>
<evidence type="ECO:0000313" key="2">
    <source>
        <dbReference type="Proteomes" id="UP000272942"/>
    </source>
</evidence>
<reference evidence="1 2" key="2">
    <citation type="submission" date="2018-11" db="EMBL/GenBank/DDBJ databases">
        <authorList>
            <consortium name="Pathogen Informatics"/>
        </authorList>
    </citation>
    <scope>NUCLEOTIDE SEQUENCE [LARGE SCALE GENOMIC DNA]</scope>
    <source>
        <strain evidence="1 2">Egypt</strain>
    </source>
</reference>
<proteinExistence type="predicted"/>
<evidence type="ECO:0000313" key="3">
    <source>
        <dbReference type="WBParaSite" id="ECPE_0000051701-mRNA-1"/>
    </source>
</evidence>
<organism evidence="3">
    <name type="scientific">Echinostoma caproni</name>
    <dbReference type="NCBI Taxonomy" id="27848"/>
    <lineage>
        <taxon>Eukaryota</taxon>
        <taxon>Metazoa</taxon>
        <taxon>Spiralia</taxon>
        <taxon>Lophotrochozoa</taxon>
        <taxon>Platyhelminthes</taxon>
        <taxon>Trematoda</taxon>
        <taxon>Digenea</taxon>
        <taxon>Plagiorchiida</taxon>
        <taxon>Echinostomata</taxon>
        <taxon>Echinostomatoidea</taxon>
        <taxon>Echinostomatidae</taxon>
        <taxon>Echinostoma</taxon>
    </lineage>
</organism>
<accession>A0A183A0N2</accession>
<gene>
    <name evidence="1" type="ORF">ECPE_LOCUS517</name>
</gene>
<name>A0A183A0N2_9TREM</name>
<dbReference type="AlphaFoldDB" id="A0A183A0N2"/>